<proteinExistence type="predicted"/>
<evidence type="ECO:0000313" key="1">
    <source>
        <dbReference type="EMBL" id="AYB47337.1"/>
    </source>
</evidence>
<organism evidence="1 2">
    <name type="scientific">Paenibacillus lautus</name>
    <name type="common">Bacillus lautus</name>
    <dbReference type="NCBI Taxonomy" id="1401"/>
    <lineage>
        <taxon>Bacteria</taxon>
        <taxon>Bacillati</taxon>
        <taxon>Bacillota</taxon>
        <taxon>Bacilli</taxon>
        <taxon>Bacillales</taxon>
        <taxon>Paenibacillaceae</taxon>
        <taxon>Paenibacillus</taxon>
    </lineage>
</organism>
<gene>
    <name evidence="1" type="ORF">D5F53_30340</name>
</gene>
<name>A0A385TY60_PAELA</name>
<protein>
    <submittedName>
        <fullName evidence="1">Uncharacterized protein</fullName>
    </submittedName>
</protein>
<sequence length="60" mass="6926">MSWRYVSASSFLMPLFPTTWPPPWHKRPAPAEKAVSVQKWEPFDRCPYAHRNKVKANAGA</sequence>
<dbReference type="Proteomes" id="UP000266552">
    <property type="component" value="Chromosome"/>
</dbReference>
<accession>A0A385TY60</accession>
<reference evidence="1 2" key="1">
    <citation type="submission" date="2018-09" db="EMBL/GenBank/DDBJ databases">
        <title>Genome Sequence of Paenibacillus lautus Strain E7593-69, Azo Dye-Degrading Bacteria, Isolated from Commercial Tattoo Inks.</title>
        <authorList>
            <person name="Nho S.W."/>
            <person name="Kim S.-J."/>
            <person name="Kweon O."/>
            <person name="Cerniglia C.E."/>
        </authorList>
    </citation>
    <scope>NUCLEOTIDE SEQUENCE [LARGE SCALE GENOMIC DNA]</scope>
    <source>
        <strain evidence="1 2">E7593-69</strain>
    </source>
</reference>
<dbReference type="AlphaFoldDB" id="A0A385TY60"/>
<dbReference type="EMBL" id="CP032412">
    <property type="protein sequence ID" value="AYB47337.1"/>
    <property type="molecule type" value="Genomic_DNA"/>
</dbReference>
<keyword evidence="2" id="KW-1185">Reference proteome</keyword>
<dbReference type="KEGG" id="plw:D5F53_30340"/>
<evidence type="ECO:0000313" key="2">
    <source>
        <dbReference type="Proteomes" id="UP000266552"/>
    </source>
</evidence>